<name>A0A6B9FPS5_9HYPH</name>
<dbReference type="SUPFAM" id="SSF160113">
    <property type="entry name" value="YegP-like"/>
    <property type="match status" value="1"/>
</dbReference>
<reference evidence="1 2" key="2">
    <citation type="journal article" date="2013" name="Genome Announc.">
        <title>Draft Genome Sequence of Methylobacterium mesophilicum Strain SR1.6/6, Isolated from Citrus sinensis.</title>
        <authorList>
            <person name="Marinho Almeida D."/>
            <person name="Dini-Andreote F."/>
            <person name="Camargo Neves A.A."/>
            <person name="Juca Ramos R.T."/>
            <person name="Andreote F.D."/>
            <person name="Carneiro A.R."/>
            <person name="Oliveira de Souza Lima A."/>
            <person name="Caracciolo Gomes de Sa P.H."/>
            <person name="Ribeiro Barbosa M.S."/>
            <person name="Araujo W.L."/>
            <person name="Silva A."/>
        </authorList>
    </citation>
    <scope>NUCLEOTIDE SEQUENCE [LARGE SCALE GENOMIC DNA]</scope>
    <source>
        <strain evidence="1 2">SR1.6/6</strain>
    </source>
</reference>
<dbReference type="AlphaFoldDB" id="A0A6B9FPS5"/>
<dbReference type="OrthoDB" id="7999398at2"/>
<dbReference type="EMBL" id="CP043538">
    <property type="protein sequence ID" value="QGY04643.1"/>
    <property type="molecule type" value="Genomic_DNA"/>
</dbReference>
<dbReference type="Gene3D" id="2.30.29.80">
    <property type="match status" value="1"/>
</dbReference>
<dbReference type="Proteomes" id="UP000012488">
    <property type="component" value="Chromosome"/>
</dbReference>
<accession>A0A6B9FPS5</accession>
<reference evidence="1 2" key="1">
    <citation type="journal article" date="2012" name="Genet. Mol. Biol.">
        <title>Analysis of 16S rRNA and mxaF genes revealing insights into Methylobacterium niche-specific plant association.</title>
        <authorList>
            <person name="Dourado M.N."/>
            <person name="Andreote F.D."/>
            <person name="Dini-Andreote F."/>
            <person name="Conti R."/>
            <person name="Araujo J.M."/>
            <person name="Araujo W.L."/>
        </authorList>
    </citation>
    <scope>NUCLEOTIDE SEQUENCE [LARGE SCALE GENOMIC DNA]</scope>
    <source>
        <strain evidence="1 2">SR1.6/6</strain>
    </source>
</reference>
<evidence type="ECO:0008006" key="3">
    <source>
        <dbReference type="Google" id="ProtNLM"/>
    </source>
</evidence>
<organism evidence="1 2">
    <name type="scientific">Methylobacterium mesophilicum SR1.6/6</name>
    <dbReference type="NCBI Taxonomy" id="908290"/>
    <lineage>
        <taxon>Bacteria</taxon>
        <taxon>Pseudomonadati</taxon>
        <taxon>Pseudomonadota</taxon>
        <taxon>Alphaproteobacteria</taxon>
        <taxon>Hyphomicrobiales</taxon>
        <taxon>Methylobacteriaceae</taxon>
        <taxon>Methylobacterium</taxon>
    </lineage>
</organism>
<evidence type="ECO:0000313" key="1">
    <source>
        <dbReference type="EMBL" id="QGY04643.1"/>
    </source>
</evidence>
<evidence type="ECO:0000313" key="2">
    <source>
        <dbReference type="Proteomes" id="UP000012488"/>
    </source>
</evidence>
<gene>
    <name evidence="1" type="ORF">MMSR116_24065</name>
</gene>
<dbReference type="RefSeq" id="WP_010686000.1">
    <property type="nucleotide sequence ID" value="NZ_CP043538.1"/>
</dbReference>
<dbReference type="KEGG" id="mmes:MMSR116_24065"/>
<protein>
    <recommendedName>
        <fullName evidence="3">DUF1508 domain-containing protein</fullName>
    </recommendedName>
</protein>
<dbReference type="InterPro" id="IPR036913">
    <property type="entry name" value="YegP-like_sf"/>
</dbReference>
<sequence length="68" mass="7182">MHFQIRQDGDRWSWVLLGEADETIAESDQTFPSAAQASAAALAFAHLVARAGKSLTVTPSGTLPGTLL</sequence>
<proteinExistence type="predicted"/>